<protein>
    <recommendedName>
        <fullName evidence="4">Glycosyl hydrolase-like 10 domain-containing protein</fullName>
    </recommendedName>
</protein>
<name>A0ABT4DAL8_9CLOT</name>
<feature type="signal peptide" evidence="1">
    <location>
        <begin position="1"/>
        <end position="26"/>
    </location>
</feature>
<keyword evidence="1" id="KW-0732">Signal</keyword>
<proteinExistence type="predicted"/>
<dbReference type="Proteomes" id="UP001144612">
    <property type="component" value="Unassembled WGS sequence"/>
</dbReference>
<evidence type="ECO:0000313" key="3">
    <source>
        <dbReference type="Proteomes" id="UP001144612"/>
    </source>
</evidence>
<evidence type="ECO:0008006" key="4">
    <source>
        <dbReference type="Google" id="ProtNLM"/>
    </source>
</evidence>
<evidence type="ECO:0000256" key="1">
    <source>
        <dbReference type="SAM" id="SignalP"/>
    </source>
</evidence>
<dbReference type="EMBL" id="JAPQFJ010000012">
    <property type="protein sequence ID" value="MCY6959365.1"/>
    <property type="molecule type" value="Genomic_DNA"/>
</dbReference>
<reference evidence="2" key="1">
    <citation type="submission" date="2022-12" db="EMBL/GenBank/DDBJ databases">
        <title>Clostridium sp. nov., isolated from industrial wastewater.</title>
        <authorList>
            <person name="Jiayan W."/>
        </authorList>
    </citation>
    <scope>NUCLEOTIDE SEQUENCE</scope>
    <source>
        <strain evidence="2">ZC22-4</strain>
    </source>
</reference>
<gene>
    <name evidence="2" type="ORF">OW729_12175</name>
</gene>
<accession>A0ABT4DAL8</accession>
<feature type="chain" id="PRO_5045603639" description="Glycosyl hydrolase-like 10 domain-containing protein" evidence="1">
    <location>
        <begin position="27"/>
        <end position="657"/>
    </location>
</feature>
<comment type="caution">
    <text evidence="2">The sequence shown here is derived from an EMBL/GenBank/DDBJ whole genome shotgun (WGS) entry which is preliminary data.</text>
</comment>
<sequence length="657" mass="75955">MKKFMKRGLPKIMFMLLLLLGVEAKAADNPIVDKDKIWKIVFSSEIRYDERTVNSIKVLNEKSEKVDVRIEFGKDKKTILVKPPVRGYVEGESYTLNVGKEIYSKEGNKHLGTNKKFKFSIKAKNPFQDMITIKSGDEIKAEKDKQYVFNRIDKLLSSEEKTANDSGWNLKIFKYNKLKDVRVAIENKEEAKELKLPAKLDGWLGVYIGYLSDTEEFKVSCNNKEGVFKNYSKTDRATNINETFMFADDFKDGVVTISPIKGKKANITYIKIVSLNEEQIKIYNEKDENKQYPRVVYDDDGYTDFFLERFPNVSSLSEFPVNLVSKANVGELNWTLGTTGLLNYNSLYAGKAFEDFQKYEYDVREGDKKARDQILNILDSGKSPLEIIANKSKNLNLKVNACLRMNAFYSEGFTKFLNGAMYKEYEDCLQNEGANLSYYYPKYRNYILNVLKEASKPSNVSGITLDFCRYPQVMGSEATYEEKVSIMNYFMRKVREEIPNKKITVRIPYLNHKSYGLDVENWFKEGLVDRIVPSVISYEEFYNLDKYVDMVKGTNVELYIGISANLSGGDPTPETEDDIENGKFIMNRYLSQEEYLYRAYEAYKNGADGVFLFNTLNNLDVAKDDVPSKLKYLGNKTAVEKWYKLEYPAYRVNYKID</sequence>
<organism evidence="2 3">
    <name type="scientific">Clostridium brassicae</name>
    <dbReference type="NCBI Taxonomy" id="2999072"/>
    <lineage>
        <taxon>Bacteria</taxon>
        <taxon>Bacillati</taxon>
        <taxon>Bacillota</taxon>
        <taxon>Clostridia</taxon>
        <taxon>Eubacteriales</taxon>
        <taxon>Clostridiaceae</taxon>
        <taxon>Clostridium</taxon>
    </lineage>
</organism>
<dbReference type="RefSeq" id="WP_268061794.1">
    <property type="nucleotide sequence ID" value="NZ_JAPQFJ010000012.1"/>
</dbReference>
<evidence type="ECO:0000313" key="2">
    <source>
        <dbReference type="EMBL" id="MCY6959365.1"/>
    </source>
</evidence>
<keyword evidence="3" id="KW-1185">Reference proteome</keyword>